<feature type="transmembrane region" description="Helical" evidence="5">
    <location>
        <begin position="12"/>
        <end position="39"/>
    </location>
</feature>
<organism evidence="7 8">
    <name type="scientific">Myroides odoratus</name>
    <name type="common">Flavobacterium odoratum</name>
    <dbReference type="NCBI Taxonomy" id="256"/>
    <lineage>
        <taxon>Bacteria</taxon>
        <taxon>Pseudomonadati</taxon>
        <taxon>Bacteroidota</taxon>
        <taxon>Flavobacteriia</taxon>
        <taxon>Flavobacteriales</taxon>
        <taxon>Flavobacteriaceae</taxon>
        <taxon>Myroides</taxon>
    </lineage>
</organism>
<feature type="transmembrane region" description="Helical" evidence="5">
    <location>
        <begin position="382"/>
        <end position="398"/>
    </location>
</feature>
<evidence type="ECO:0000313" key="7">
    <source>
        <dbReference type="EMBL" id="STZ69261.1"/>
    </source>
</evidence>
<dbReference type="AlphaFoldDB" id="A0A378U2P8"/>
<feature type="transmembrane region" description="Helical" evidence="5">
    <location>
        <begin position="85"/>
        <end position="102"/>
    </location>
</feature>
<gene>
    <name evidence="7" type="ORF">NCTC11179_02765</name>
</gene>
<keyword evidence="7" id="KW-0436">Ligase</keyword>
<feature type="transmembrane region" description="Helical" evidence="5">
    <location>
        <begin position="152"/>
        <end position="170"/>
    </location>
</feature>
<feature type="transmembrane region" description="Helical" evidence="5">
    <location>
        <begin position="332"/>
        <end position="351"/>
    </location>
</feature>
<feature type="transmembrane region" description="Helical" evidence="5">
    <location>
        <begin position="225"/>
        <end position="243"/>
    </location>
</feature>
<reference evidence="7 8" key="1">
    <citation type="submission" date="2018-06" db="EMBL/GenBank/DDBJ databases">
        <authorList>
            <consortium name="Pathogen Informatics"/>
            <person name="Doyle S."/>
        </authorList>
    </citation>
    <scope>NUCLEOTIDE SEQUENCE [LARGE SCALE GENOMIC DNA]</scope>
    <source>
        <strain evidence="7 8">NCTC11179</strain>
    </source>
</reference>
<protein>
    <submittedName>
        <fullName evidence="7">Lipid A core - O-antigen ligase and related enzymes</fullName>
    </submittedName>
</protein>
<dbReference type="GO" id="GO:0016874">
    <property type="term" value="F:ligase activity"/>
    <property type="evidence" value="ECO:0007669"/>
    <property type="project" value="UniProtKB-KW"/>
</dbReference>
<evidence type="ECO:0000256" key="1">
    <source>
        <dbReference type="ARBA" id="ARBA00004141"/>
    </source>
</evidence>
<dbReference type="Proteomes" id="UP000255024">
    <property type="component" value="Unassembled WGS sequence"/>
</dbReference>
<evidence type="ECO:0000256" key="3">
    <source>
        <dbReference type="ARBA" id="ARBA00022989"/>
    </source>
</evidence>
<feature type="transmembrane region" description="Helical" evidence="5">
    <location>
        <begin position="177"/>
        <end position="195"/>
    </location>
</feature>
<feature type="transmembrane region" description="Helical" evidence="5">
    <location>
        <begin position="201"/>
        <end position="218"/>
    </location>
</feature>
<evidence type="ECO:0000259" key="6">
    <source>
        <dbReference type="Pfam" id="PF04932"/>
    </source>
</evidence>
<keyword evidence="3 5" id="KW-1133">Transmembrane helix</keyword>
<name>A0A378U2P8_MYROD</name>
<feature type="domain" description="O-antigen ligase-related" evidence="6">
    <location>
        <begin position="184"/>
        <end position="344"/>
    </location>
</feature>
<keyword evidence="2 5" id="KW-0812">Transmembrane</keyword>
<feature type="transmembrane region" description="Helical" evidence="5">
    <location>
        <begin position="358"/>
        <end position="376"/>
    </location>
</feature>
<dbReference type="InterPro" id="IPR051533">
    <property type="entry name" value="WaaL-like"/>
</dbReference>
<feature type="transmembrane region" description="Helical" evidence="5">
    <location>
        <begin position="60"/>
        <end position="79"/>
    </location>
</feature>
<accession>A0A378U2P8</accession>
<comment type="subcellular location">
    <subcellularLocation>
        <location evidence="1">Membrane</location>
        <topology evidence="1">Multi-pass membrane protein</topology>
    </subcellularLocation>
</comment>
<keyword evidence="4 5" id="KW-0472">Membrane</keyword>
<proteinExistence type="predicted"/>
<dbReference type="EMBL" id="UGQL01000002">
    <property type="protein sequence ID" value="STZ69261.1"/>
    <property type="molecule type" value="Genomic_DNA"/>
</dbReference>
<dbReference type="RefSeq" id="WP_115092043.1">
    <property type="nucleotide sequence ID" value="NZ_CP068107.1"/>
</dbReference>
<keyword evidence="8" id="KW-1185">Reference proteome</keyword>
<evidence type="ECO:0000313" key="8">
    <source>
        <dbReference type="Proteomes" id="UP000255024"/>
    </source>
</evidence>
<evidence type="ECO:0000256" key="2">
    <source>
        <dbReference type="ARBA" id="ARBA00022692"/>
    </source>
</evidence>
<feature type="transmembrane region" description="Helical" evidence="5">
    <location>
        <begin position="109"/>
        <end position="132"/>
    </location>
</feature>
<dbReference type="GO" id="GO:0016020">
    <property type="term" value="C:membrane"/>
    <property type="evidence" value="ECO:0007669"/>
    <property type="project" value="UniProtKB-SubCell"/>
</dbReference>
<dbReference type="Pfam" id="PF04932">
    <property type="entry name" value="Wzy_C"/>
    <property type="match status" value="1"/>
</dbReference>
<dbReference type="InterPro" id="IPR007016">
    <property type="entry name" value="O-antigen_ligase-rel_domated"/>
</dbReference>
<evidence type="ECO:0000256" key="4">
    <source>
        <dbReference type="ARBA" id="ARBA00023136"/>
    </source>
</evidence>
<dbReference type="PANTHER" id="PTHR37422">
    <property type="entry name" value="TEICHURONIC ACID BIOSYNTHESIS PROTEIN TUAE"/>
    <property type="match status" value="1"/>
</dbReference>
<evidence type="ECO:0000256" key="5">
    <source>
        <dbReference type="SAM" id="Phobius"/>
    </source>
</evidence>
<dbReference type="PANTHER" id="PTHR37422:SF13">
    <property type="entry name" value="LIPOPOLYSACCHARIDE BIOSYNTHESIS PROTEIN PA4999-RELATED"/>
    <property type="match status" value="1"/>
</dbReference>
<sequence length="408" mass="47370">MNEKIRMVIGNTFLVAYIAFLVFGFKIVNLALVGVLVFFMSTFKYNKAQVCHHLNGNKKIYVVLLALISFQLIHGAFFQDLHEKRFGLLPLLLGSAIILLWVEDMLKILYVYLICLVLLVFKGGYNILTYYLTTDYFTINSGGHIDIMLVVARPYLGFMLNIGILISLYLSQVQKKYKVCYLLLIVFFFTYLVFIGNRIQVVSLFLLTLLYFVFYMKANGWKKMLGLLVVGVSVFVLFTYTSTLKERFEMDSFTSLDHLASRLEKNEPRVLIWKCAWSFTQESSFHPLYGLGKVEIIDRQLADCYEDKTKDNPMRDYFLEALFNTHNQFLEYYVLTGIGGISLLLLLFGVLAVKVKRYFIPMAMLLSLFNFCFVENLFNRQLGVYLFGFVLTLILFIYNENKKIRSLP</sequence>